<evidence type="ECO:0000313" key="4">
    <source>
        <dbReference type="Proteomes" id="UP000765160"/>
    </source>
</evidence>
<feature type="domain" description="MobA/VirD2-like nuclease" evidence="2">
    <location>
        <begin position="25"/>
        <end position="146"/>
    </location>
</feature>
<dbReference type="Proteomes" id="UP000765160">
    <property type="component" value="Unassembled WGS sequence"/>
</dbReference>
<dbReference type="InterPro" id="IPR005094">
    <property type="entry name" value="Endonuclease_MobA/VirD2"/>
</dbReference>
<feature type="compositionally biased region" description="Basic residues" evidence="1">
    <location>
        <begin position="414"/>
        <end position="424"/>
    </location>
</feature>
<name>A0ABX1F8J2_9PROT</name>
<dbReference type="EMBL" id="JAAVTX010000011">
    <property type="protein sequence ID" value="NKE48622.1"/>
    <property type="molecule type" value="Genomic_DNA"/>
</dbReference>
<sequence length="424" mass="48458">MILKASQRAGGKQLAVHLLRDDENDHVELHQIRGFVADDLTGALREAYAVSRGTKCTQYLFSVSFSPPQEEKVSVATFESAIDELERRVGLSGQPRVIVFHEKNGRRHAHCVWSRIRADDLRAVNMAHFKLKLRELSRELYIENGWKMPLGLVNSEERNPLNFTRDEWQQAKRISRDAAGIKAAFQDSWATSDSRQAFIQALEARGYYLAQGDRRGFVAVDYLGEVYSLSRWSGIRTKDLAKRLGDPAALPGVDALKAQLMEKVADKLASFASEIKGEFESARLGLQEQKKRLVAWQRDERAMLRDLQAARAVAEARTRAERFRSGLKGLWDRLTGRRLKIAGQNEADYIASKRRDAEEHQALVDRQLAERRTLQRKIAERQVHLDRELSELHGRPPINRELSINTHDRSPVQRSRRRNPTLSP</sequence>
<dbReference type="Pfam" id="PF03432">
    <property type="entry name" value="Relaxase"/>
    <property type="match status" value="1"/>
</dbReference>
<reference evidence="3 4" key="1">
    <citation type="submission" date="2020-03" db="EMBL/GenBank/DDBJ databases">
        <title>Roseomonas selenitidurans sp. nov. isolated from soil.</title>
        <authorList>
            <person name="Liu H."/>
        </authorList>
    </citation>
    <scope>NUCLEOTIDE SEQUENCE [LARGE SCALE GENOMIC DNA]</scope>
    <source>
        <strain evidence="3 4">JCM 15073</strain>
    </source>
</reference>
<comment type="caution">
    <text evidence="3">The sequence shown here is derived from an EMBL/GenBank/DDBJ whole genome shotgun (WGS) entry which is preliminary data.</text>
</comment>
<evidence type="ECO:0000259" key="2">
    <source>
        <dbReference type="Pfam" id="PF03432"/>
    </source>
</evidence>
<evidence type="ECO:0000256" key="1">
    <source>
        <dbReference type="SAM" id="MobiDB-lite"/>
    </source>
</evidence>
<keyword evidence="4" id="KW-1185">Reference proteome</keyword>
<organism evidence="3 4">
    <name type="scientific">Falsiroseomonas frigidaquae</name>
    <dbReference type="NCBI Taxonomy" id="487318"/>
    <lineage>
        <taxon>Bacteria</taxon>
        <taxon>Pseudomonadati</taxon>
        <taxon>Pseudomonadota</taxon>
        <taxon>Alphaproteobacteria</taxon>
        <taxon>Acetobacterales</taxon>
        <taxon>Roseomonadaceae</taxon>
        <taxon>Falsiroseomonas</taxon>
    </lineage>
</organism>
<proteinExistence type="predicted"/>
<protein>
    <submittedName>
        <fullName evidence="3">Relaxase</fullName>
    </submittedName>
</protein>
<evidence type="ECO:0000313" key="3">
    <source>
        <dbReference type="EMBL" id="NKE48622.1"/>
    </source>
</evidence>
<gene>
    <name evidence="3" type="ORF">HB662_27895</name>
</gene>
<dbReference type="RefSeq" id="WP_168055198.1">
    <property type="nucleotide sequence ID" value="NZ_JAATJR010000011.1"/>
</dbReference>
<accession>A0ABX1F8J2</accession>
<feature type="region of interest" description="Disordered" evidence="1">
    <location>
        <begin position="389"/>
        <end position="424"/>
    </location>
</feature>